<dbReference type="InterPro" id="IPR022781">
    <property type="entry name" value="Flagellar_biosynth_FliO"/>
</dbReference>
<dbReference type="STRING" id="45073.Lqui_2638"/>
<dbReference type="OrthoDB" id="5741235at2"/>
<dbReference type="GO" id="GO:0009425">
    <property type="term" value="C:bacterial-type flagellum basal body"/>
    <property type="evidence" value="ECO:0007669"/>
    <property type="project" value="UniProtKB-SubCell"/>
</dbReference>
<dbReference type="NCBIfam" id="TIGR03500">
    <property type="entry name" value="FliO_TIGR"/>
    <property type="match status" value="1"/>
</dbReference>
<keyword evidence="8" id="KW-0966">Cell projection</keyword>
<evidence type="ECO:0000313" key="9">
    <source>
        <dbReference type="Proteomes" id="UP000054618"/>
    </source>
</evidence>
<dbReference type="PATRIC" id="fig|45073.5.peg.2803"/>
<evidence type="ECO:0000256" key="1">
    <source>
        <dbReference type="ARBA" id="ARBA00022475"/>
    </source>
</evidence>
<evidence type="ECO:0000256" key="6">
    <source>
        <dbReference type="ARBA" id="ARBA00037937"/>
    </source>
</evidence>
<dbReference type="GO" id="GO:0005886">
    <property type="term" value="C:plasma membrane"/>
    <property type="evidence" value="ECO:0007669"/>
    <property type="project" value="UniProtKB-SubCell"/>
</dbReference>
<keyword evidence="9" id="KW-1185">Reference proteome</keyword>
<dbReference type="Proteomes" id="UP000054618">
    <property type="component" value="Unassembled WGS sequence"/>
</dbReference>
<gene>
    <name evidence="8" type="primary">fliO</name>
    <name evidence="8" type="ORF">Lqui_2638</name>
</gene>
<evidence type="ECO:0000256" key="2">
    <source>
        <dbReference type="ARBA" id="ARBA00022692"/>
    </source>
</evidence>
<keyword evidence="4 7" id="KW-0472">Membrane</keyword>
<keyword evidence="3 7" id="KW-1133">Transmembrane helix</keyword>
<dbReference type="GO" id="GO:0044781">
    <property type="term" value="P:bacterial-type flagellum organization"/>
    <property type="evidence" value="ECO:0007669"/>
    <property type="project" value="UniProtKB-UniRule"/>
</dbReference>
<keyword evidence="2 7" id="KW-0812">Transmembrane</keyword>
<dbReference type="InterPro" id="IPR052205">
    <property type="entry name" value="FliO/MopB"/>
</dbReference>
<evidence type="ECO:0000256" key="3">
    <source>
        <dbReference type="ARBA" id="ARBA00022989"/>
    </source>
</evidence>
<protein>
    <recommendedName>
        <fullName evidence="7">Flagellar protein</fullName>
    </recommendedName>
</protein>
<evidence type="ECO:0000256" key="5">
    <source>
        <dbReference type="ARBA" id="ARBA00023143"/>
    </source>
</evidence>
<comment type="caution">
    <text evidence="8">The sequence shown here is derived from an EMBL/GenBank/DDBJ whole genome shotgun (WGS) entry which is preliminary data.</text>
</comment>
<keyword evidence="1 7" id="KW-1003">Cell membrane</keyword>
<accession>A0A0W0XNR3</accession>
<evidence type="ECO:0000256" key="4">
    <source>
        <dbReference type="ARBA" id="ARBA00023136"/>
    </source>
</evidence>
<proteinExistence type="inferred from homology"/>
<keyword evidence="8" id="KW-0282">Flagellum</keyword>
<name>A0A0W0XNR3_9GAMM</name>
<reference evidence="8 9" key="1">
    <citation type="submission" date="2015-11" db="EMBL/GenBank/DDBJ databases">
        <title>Genomic analysis of 38 Legionella species identifies large and diverse effector repertoires.</title>
        <authorList>
            <person name="Burstein D."/>
            <person name="Amaro F."/>
            <person name="Zusman T."/>
            <person name="Lifshitz Z."/>
            <person name="Cohen O."/>
            <person name="Gilbert J.A."/>
            <person name="Pupko T."/>
            <person name="Shuman H.A."/>
            <person name="Segal G."/>
        </authorList>
    </citation>
    <scope>NUCLEOTIDE SEQUENCE [LARGE SCALE GENOMIC DNA]</scope>
    <source>
        <strain evidence="8 9">CDC#1442-AUS-E</strain>
    </source>
</reference>
<dbReference type="PANTHER" id="PTHR38766">
    <property type="entry name" value="FLAGELLAR PROTEIN FLIO"/>
    <property type="match status" value="1"/>
</dbReference>
<sequence length="136" mass="15301">MKLANKGLYLYLLLINTVYAAGSEGSSLNGGDLFRILMGLLFVIIFILGLFWLMKQTSRLGNGKHINLEVIYSANLGPRERVLLVRAGTRYLLLGVTSHNITTLCDFGEELPPGFERQAETRFTEFFKQALRTKSQ</sequence>
<keyword evidence="8" id="KW-0969">Cilium</keyword>
<comment type="similarity">
    <text evidence="6 7">Belongs to the FliO/MopB family.</text>
</comment>
<dbReference type="EMBL" id="LNYS01000024">
    <property type="protein sequence ID" value="KTD46148.1"/>
    <property type="molecule type" value="Genomic_DNA"/>
</dbReference>
<dbReference type="AlphaFoldDB" id="A0A0W0XNR3"/>
<keyword evidence="5 7" id="KW-0975">Bacterial flagellum</keyword>
<evidence type="ECO:0000256" key="7">
    <source>
        <dbReference type="RuleBase" id="RU362064"/>
    </source>
</evidence>
<organism evidence="8 9">
    <name type="scientific">Legionella quinlivanii</name>
    <dbReference type="NCBI Taxonomy" id="45073"/>
    <lineage>
        <taxon>Bacteria</taxon>
        <taxon>Pseudomonadati</taxon>
        <taxon>Pseudomonadota</taxon>
        <taxon>Gammaproteobacteria</taxon>
        <taxon>Legionellales</taxon>
        <taxon>Legionellaceae</taxon>
        <taxon>Legionella</taxon>
    </lineage>
</organism>
<evidence type="ECO:0000313" key="8">
    <source>
        <dbReference type="EMBL" id="KTD46148.1"/>
    </source>
</evidence>
<comment type="subcellular location">
    <subcellularLocation>
        <location evidence="7">Cell membrane</location>
    </subcellularLocation>
    <subcellularLocation>
        <location evidence="7">Bacterial flagellum basal body</location>
    </subcellularLocation>
</comment>
<dbReference type="PANTHER" id="PTHR38766:SF1">
    <property type="entry name" value="FLAGELLAR PROTEIN FLIO"/>
    <property type="match status" value="1"/>
</dbReference>
<dbReference type="RefSeq" id="WP_058508705.1">
    <property type="nucleotide sequence ID" value="NZ_CAAAIK010000012.1"/>
</dbReference>
<feature type="transmembrane region" description="Helical" evidence="7">
    <location>
        <begin position="36"/>
        <end position="54"/>
    </location>
</feature>
<dbReference type="Pfam" id="PF04347">
    <property type="entry name" value="FliO"/>
    <property type="match status" value="1"/>
</dbReference>